<dbReference type="InterPro" id="IPR023408">
    <property type="entry name" value="MscS_beta-dom_sf"/>
</dbReference>
<organism evidence="8 9">
    <name type="scientific">Tenacibaculum tangerinum</name>
    <dbReference type="NCBI Taxonomy" id="3038772"/>
    <lineage>
        <taxon>Bacteria</taxon>
        <taxon>Pseudomonadati</taxon>
        <taxon>Bacteroidota</taxon>
        <taxon>Flavobacteriia</taxon>
        <taxon>Flavobacteriales</taxon>
        <taxon>Flavobacteriaceae</taxon>
        <taxon>Tenacibaculum</taxon>
    </lineage>
</organism>
<dbReference type="SUPFAM" id="SSF82689">
    <property type="entry name" value="Mechanosensitive channel protein MscS (YggB), C-terminal domain"/>
    <property type="match status" value="1"/>
</dbReference>
<dbReference type="Gene3D" id="1.10.287.1260">
    <property type="match status" value="1"/>
</dbReference>
<sequence>MSELSTYRFNLDTFFGILGYILVVILVAWVVSRIVRAVVWQLIKHKKEDRFGRTSIQFFRNSVTFIVGLLSIIYIIMTVPAFRSKATFIFSGAGIIAAIIGFAAQAALSNLIAGAFIVIFKPFRVGDYIKLDDTRVGIVEDITLRHTVINNFENKRLIIPNSVISTDSVLNHTIEDSHVLSFNNFKIGLQANIDLVRKIIQEEAVKLPSVIDNRTPDQVIRDIHQIDVRVIDVYPEYIHIRAYVWLNEPFQEFKIKCALKEAVHKRFLEEGISLPIPIHKIITMTS</sequence>
<evidence type="ECO:0000313" key="8">
    <source>
        <dbReference type="EMBL" id="WGH76686.1"/>
    </source>
</evidence>
<evidence type="ECO:0000256" key="2">
    <source>
        <dbReference type="ARBA" id="ARBA00022475"/>
    </source>
</evidence>
<keyword evidence="3 6" id="KW-0812">Transmembrane</keyword>
<dbReference type="SUPFAM" id="SSF50182">
    <property type="entry name" value="Sm-like ribonucleoproteins"/>
    <property type="match status" value="1"/>
</dbReference>
<dbReference type="Pfam" id="PF00924">
    <property type="entry name" value="MS_channel_2nd"/>
    <property type="match status" value="1"/>
</dbReference>
<feature type="domain" description="Mechanosensitive ion channel MscS" evidence="7">
    <location>
        <begin position="108"/>
        <end position="173"/>
    </location>
</feature>
<evidence type="ECO:0000313" key="9">
    <source>
        <dbReference type="Proteomes" id="UP001232001"/>
    </source>
</evidence>
<dbReference type="PANTHER" id="PTHR30221">
    <property type="entry name" value="SMALL-CONDUCTANCE MECHANOSENSITIVE CHANNEL"/>
    <property type="match status" value="1"/>
</dbReference>
<proteinExistence type="predicted"/>
<protein>
    <submittedName>
        <fullName evidence="8">Mechanosensitive ion channel family protein</fullName>
    </submittedName>
</protein>
<dbReference type="RefSeq" id="WP_279652549.1">
    <property type="nucleotide sequence ID" value="NZ_CP122539.1"/>
</dbReference>
<dbReference type="InterPro" id="IPR010920">
    <property type="entry name" value="LSM_dom_sf"/>
</dbReference>
<keyword evidence="5 6" id="KW-0472">Membrane</keyword>
<evidence type="ECO:0000256" key="5">
    <source>
        <dbReference type="ARBA" id="ARBA00023136"/>
    </source>
</evidence>
<reference evidence="8 9" key="1">
    <citation type="submission" date="2023-04" db="EMBL/GenBank/DDBJ databases">
        <title>Tenacibaculum tangerinum sp. nov., isolated from sea tidal flat of South Korea.</title>
        <authorList>
            <person name="Lee S.H."/>
            <person name="Kim J.-J."/>
        </authorList>
    </citation>
    <scope>NUCLEOTIDE SEQUENCE [LARGE SCALE GENOMIC DNA]</scope>
    <source>
        <strain evidence="8 9">GRR-S3-23</strain>
    </source>
</reference>
<evidence type="ECO:0000256" key="3">
    <source>
        <dbReference type="ARBA" id="ARBA00022692"/>
    </source>
</evidence>
<keyword evidence="4 6" id="KW-1133">Transmembrane helix</keyword>
<evidence type="ECO:0000259" key="7">
    <source>
        <dbReference type="Pfam" id="PF00924"/>
    </source>
</evidence>
<dbReference type="InterPro" id="IPR006685">
    <property type="entry name" value="MscS_channel_2nd"/>
</dbReference>
<dbReference type="Gene3D" id="3.30.70.100">
    <property type="match status" value="1"/>
</dbReference>
<keyword evidence="2" id="KW-1003">Cell membrane</keyword>
<dbReference type="InterPro" id="IPR011066">
    <property type="entry name" value="MscS_channel_C_sf"/>
</dbReference>
<name>A0ABY8L5Y8_9FLAO</name>
<evidence type="ECO:0000256" key="1">
    <source>
        <dbReference type="ARBA" id="ARBA00004651"/>
    </source>
</evidence>
<dbReference type="PANTHER" id="PTHR30221:SF1">
    <property type="entry name" value="SMALL-CONDUCTANCE MECHANOSENSITIVE CHANNEL"/>
    <property type="match status" value="1"/>
</dbReference>
<feature type="transmembrane region" description="Helical" evidence="6">
    <location>
        <begin position="63"/>
        <end position="82"/>
    </location>
</feature>
<evidence type="ECO:0000256" key="4">
    <source>
        <dbReference type="ARBA" id="ARBA00022989"/>
    </source>
</evidence>
<comment type="subcellular location">
    <subcellularLocation>
        <location evidence="1">Cell membrane</location>
        <topology evidence="1">Multi-pass membrane protein</topology>
    </subcellularLocation>
</comment>
<gene>
    <name evidence="8" type="ORF">P8625_05880</name>
</gene>
<accession>A0ABY8L5Y8</accession>
<feature type="transmembrane region" description="Helical" evidence="6">
    <location>
        <begin position="88"/>
        <end position="120"/>
    </location>
</feature>
<dbReference type="InterPro" id="IPR045275">
    <property type="entry name" value="MscS_archaea/bacteria_type"/>
</dbReference>
<dbReference type="EMBL" id="CP122539">
    <property type="protein sequence ID" value="WGH76686.1"/>
    <property type="molecule type" value="Genomic_DNA"/>
</dbReference>
<dbReference type="Proteomes" id="UP001232001">
    <property type="component" value="Chromosome"/>
</dbReference>
<evidence type="ECO:0000256" key="6">
    <source>
        <dbReference type="SAM" id="Phobius"/>
    </source>
</evidence>
<keyword evidence="9" id="KW-1185">Reference proteome</keyword>
<feature type="transmembrane region" description="Helical" evidence="6">
    <location>
        <begin position="20"/>
        <end position="43"/>
    </location>
</feature>
<dbReference type="Gene3D" id="2.30.30.60">
    <property type="match status" value="1"/>
</dbReference>